<comment type="caution">
    <text evidence="3">The sequence shown here is derived from an EMBL/GenBank/DDBJ whole genome shotgun (WGS) entry which is preliminary data.</text>
</comment>
<dbReference type="PROSITE" id="PS50011">
    <property type="entry name" value="PROTEIN_KINASE_DOM"/>
    <property type="match status" value="1"/>
</dbReference>
<name>A0AAV6XD04_9LAMI</name>
<feature type="compositionally biased region" description="Basic and acidic residues" evidence="1">
    <location>
        <begin position="16"/>
        <end position="31"/>
    </location>
</feature>
<evidence type="ECO:0000313" key="4">
    <source>
        <dbReference type="Proteomes" id="UP000826271"/>
    </source>
</evidence>
<organism evidence="3 4">
    <name type="scientific">Buddleja alternifolia</name>
    <dbReference type="NCBI Taxonomy" id="168488"/>
    <lineage>
        <taxon>Eukaryota</taxon>
        <taxon>Viridiplantae</taxon>
        <taxon>Streptophyta</taxon>
        <taxon>Embryophyta</taxon>
        <taxon>Tracheophyta</taxon>
        <taxon>Spermatophyta</taxon>
        <taxon>Magnoliopsida</taxon>
        <taxon>eudicotyledons</taxon>
        <taxon>Gunneridae</taxon>
        <taxon>Pentapetalae</taxon>
        <taxon>asterids</taxon>
        <taxon>lamiids</taxon>
        <taxon>Lamiales</taxon>
        <taxon>Scrophulariaceae</taxon>
        <taxon>Buddlejeae</taxon>
        <taxon>Buddleja</taxon>
    </lineage>
</organism>
<dbReference type="GO" id="GO:0004672">
    <property type="term" value="F:protein kinase activity"/>
    <property type="evidence" value="ECO:0007669"/>
    <property type="project" value="InterPro"/>
</dbReference>
<gene>
    <name evidence="3" type="ORF">BUALT_Bualt08G0093000</name>
</gene>
<feature type="region of interest" description="Disordered" evidence="1">
    <location>
        <begin position="1"/>
        <end position="34"/>
    </location>
</feature>
<dbReference type="Proteomes" id="UP000826271">
    <property type="component" value="Unassembled WGS sequence"/>
</dbReference>
<dbReference type="InterPro" id="IPR000719">
    <property type="entry name" value="Prot_kinase_dom"/>
</dbReference>
<dbReference type="InterPro" id="IPR050167">
    <property type="entry name" value="Ser_Thr_protein_kinase"/>
</dbReference>
<dbReference type="GO" id="GO:0005524">
    <property type="term" value="F:ATP binding"/>
    <property type="evidence" value="ECO:0007669"/>
    <property type="project" value="InterPro"/>
</dbReference>
<dbReference type="PANTHER" id="PTHR23257">
    <property type="entry name" value="SERINE-THREONINE PROTEIN KINASE"/>
    <property type="match status" value="1"/>
</dbReference>
<dbReference type="SMART" id="SM00220">
    <property type="entry name" value="S_TKc"/>
    <property type="match status" value="1"/>
</dbReference>
<evidence type="ECO:0000313" key="3">
    <source>
        <dbReference type="EMBL" id="KAG8378004.1"/>
    </source>
</evidence>
<reference evidence="3" key="1">
    <citation type="submission" date="2019-10" db="EMBL/GenBank/DDBJ databases">
        <authorList>
            <person name="Zhang R."/>
            <person name="Pan Y."/>
            <person name="Wang J."/>
            <person name="Ma R."/>
            <person name="Yu S."/>
        </authorList>
    </citation>
    <scope>NUCLEOTIDE SEQUENCE</scope>
    <source>
        <strain evidence="3">LA-IB0</strain>
        <tissue evidence="3">Leaf</tissue>
    </source>
</reference>
<dbReference type="PANTHER" id="PTHR23257:SF980">
    <property type="entry name" value="SERINE_THREONINE-PROTEIN KINASE STY46"/>
    <property type="match status" value="1"/>
</dbReference>
<evidence type="ECO:0000256" key="1">
    <source>
        <dbReference type="SAM" id="MobiDB-lite"/>
    </source>
</evidence>
<dbReference type="InterPro" id="IPR011009">
    <property type="entry name" value="Kinase-like_dom_sf"/>
</dbReference>
<dbReference type="Pfam" id="PF00069">
    <property type="entry name" value="Pkinase"/>
    <property type="match status" value="1"/>
</dbReference>
<dbReference type="EMBL" id="WHWC01000008">
    <property type="protein sequence ID" value="KAG8378004.1"/>
    <property type="molecule type" value="Genomic_DNA"/>
</dbReference>
<accession>A0AAV6XD04</accession>
<keyword evidence="4" id="KW-1185">Reference proteome</keyword>
<proteinExistence type="predicted"/>
<sequence length="203" mass="22814">MQKIQNLAQDQGGRMIDPDGQKPIEEPHGRSQEMLPSYGTGRMTGLLQEDFKSAVLKLLQMKIHIGGGEAVQVVKIADFGVARVQLHSGVMTAETGTYRWMAPEVIEHKPYNHKADVFSFGVVLWELLTGKVVCSYICIISNIHPSIHNKYFYTPYAHLTPLQTCRQQWRCPEGSKARNTEAYSSIGSRIARKVLATRPIFKT</sequence>
<feature type="domain" description="Protein kinase" evidence="2">
    <location>
        <begin position="1"/>
        <end position="203"/>
    </location>
</feature>
<evidence type="ECO:0000259" key="2">
    <source>
        <dbReference type="PROSITE" id="PS50011"/>
    </source>
</evidence>
<dbReference type="GO" id="GO:0007165">
    <property type="term" value="P:signal transduction"/>
    <property type="evidence" value="ECO:0007669"/>
    <property type="project" value="TreeGrafter"/>
</dbReference>
<protein>
    <recommendedName>
        <fullName evidence="2">Protein kinase domain-containing protein</fullName>
    </recommendedName>
</protein>
<dbReference type="SUPFAM" id="SSF56112">
    <property type="entry name" value="Protein kinase-like (PK-like)"/>
    <property type="match status" value="1"/>
</dbReference>
<dbReference type="Gene3D" id="1.10.510.10">
    <property type="entry name" value="Transferase(Phosphotransferase) domain 1"/>
    <property type="match status" value="1"/>
</dbReference>
<dbReference type="GO" id="GO:0005737">
    <property type="term" value="C:cytoplasm"/>
    <property type="evidence" value="ECO:0007669"/>
    <property type="project" value="TreeGrafter"/>
</dbReference>
<dbReference type="AlphaFoldDB" id="A0AAV6XD04"/>